<keyword evidence="1" id="KW-0812">Transmembrane</keyword>
<accession>A0A934R281</accession>
<feature type="transmembrane region" description="Helical" evidence="1">
    <location>
        <begin position="241"/>
        <end position="260"/>
    </location>
</feature>
<gene>
    <name evidence="2" type="ORF">JIN84_08415</name>
</gene>
<dbReference type="EMBL" id="JAENIK010000009">
    <property type="protein sequence ID" value="MBK1815636.1"/>
    <property type="molecule type" value="Genomic_DNA"/>
</dbReference>
<evidence type="ECO:0000256" key="1">
    <source>
        <dbReference type="SAM" id="Phobius"/>
    </source>
</evidence>
<sequence>MNFRTVSHLLKTDWQRFNIPIIGMWVCFVISAAPWLTHDPASFGVPMITGTSYSGNLESLGLSEIPNVPQYLRWFGVLALVLPVLLSTFIGMHDLRWQSVSPIRPWQRLVAKTLGLLFFIVLPQLVPGVVIAMRNGFSPAHAMDQVSGTGTQLLFLYGTLAVIGRYCGSFWSWSAAVACFIGVSHLIGSLLGETYEPGNMFGILVRLGGIHPEAADQVRVVLGFVLVVAFSRIFRFRRGGAAIIASAIFGLTAASYLGTWSGTCPVLWSRPVVMDSVQPVLSGQGVWGANVTQYQNGMTRTRRSLQAMIDTKGQGEGVFVKWRSDFQSGETVPGRFFPGPRTSEMRAALHQVLPAPLIDRNDSWDVVDFGPEEVDRPPADVGLTGGVFRYRIVADLPLGRNRVATTLDDIATAARYVENKEGEPLAEVSLKCPQSLTGGSDSYFSYVLYLPESGRCTGLEQRYRGEGFSPGGIAWYQLLMEATDTGEFKPRSWKNARLLVIQPEFLGTVSRRLMLPPPSEPPVPNGEDWMLSGAYRQQHEAYYSNLRPHRPDPATCTEKELSRYLRSLIALFPSGIIARDLAEYAPRFPRLLALYAQEYYIGDAIENGVPESSKAEVVSAVDGPVQAMKLVRTLMKRNWEDPVRSQFLNCLEAPFLISDSSGVFSMVSAIARQEDPATYPALIRAYETTGDPRLYNVIRSLPGIAPDLDGAVDRISQRLSPVSNLRGQPVRFVGALDEFLRPVSHGNPVALAKLLQVCQNPELKIYLPGTELQEVVSPSPVPKDQQAWRDFFRGKTAGDFTYDAFARCWHPISKTH</sequence>
<protein>
    <submittedName>
        <fullName evidence="2">Uncharacterized protein</fullName>
    </submittedName>
</protein>
<evidence type="ECO:0000313" key="2">
    <source>
        <dbReference type="EMBL" id="MBK1815636.1"/>
    </source>
</evidence>
<feature type="transmembrane region" description="Helical" evidence="1">
    <location>
        <begin position="217"/>
        <end position="234"/>
    </location>
</feature>
<keyword evidence="1" id="KW-1133">Transmembrane helix</keyword>
<keyword evidence="1" id="KW-0472">Membrane</keyword>
<feature type="transmembrane region" description="Helical" evidence="1">
    <location>
        <begin position="21"/>
        <end position="37"/>
    </location>
</feature>
<keyword evidence="3" id="KW-1185">Reference proteome</keyword>
<proteinExistence type="predicted"/>
<feature type="transmembrane region" description="Helical" evidence="1">
    <location>
        <begin position="113"/>
        <end position="133"/>
    </location>
</feature>
<feature type="transmembrane region" description="Helical" evidence="1">
    <location>
        <begin position="71"/>
        <end position="92"/>
    </location>
</feature>
<name>A0A934R281_9BACT</name>
<dbReference type="AlphaFoldDB" id="A0A934R281"/>
<dbReference type="Proteomes" id="UP000600139">
    <property type="component" value="Unassembled WGS sequence"/>
</dbReference>
<reference evidence="2" key="1">
    <citation type="submission" date="2021-01" db="EMBL/GenBank/DDBJ databases">
        <title>Modified the classification status of verrucomicrobia.</title>
        <authorList>
            <person name="Feng X."/>
        </authorList>
    </citation>
    <scope>NUCLEOTIDE SEQUENCE</scope>
    <source>
        <strain evidence="2">JCM 18052</strain>
    </source>
</reference>
<organism evidence="2 3">
    <name type="scientific">Luteolibacter yonseiensis</name>
    <dbReference type="NCBI Taxonomy" id="1144680"/>
    <lineage>
        <taxon>Bacteria</taxon>
        <taxon>Pseudomonadati</taxon>
        <taxon>Verrucomicrobiota</taxon>
        <taxon>Verrucomicrobiia</taxon>
        <taxon>Verrucomicrobiales</taxon>
        <taxon>Verrucomicrobiaceae</taxon>
        <taxon>Luteolibacter</taxon>
    </lineage>
</organism>
<feature type="transmembrane region" description="Helical" evidence="1">
    <location>
        <begin position="170"/>
        <end position="191"/>
    </location>
</feature>
<evidence type="ECO:0000313" key="3">
    <source>
        <dbReference type="Proteomes" id="UP000600139"/>
    </source>
</evidence>
<comment type="caution">
    <text evidence="2">The sequence shown here is derived from an EMBL/GenBank/DDBJ whole genome shotgun (WGS) entry which is preliminary data.</text>
</comment>
<feature type="transmembrane region" description="Helical" evidence="1">
    <location>
        <begin position="145"/>
        <end position="163"/>
    </location>
</feature>
<dbReference type="RefSeq" id="WP_200350595.1">
    <property type="nucleotide sequence ID" value="NZ_BAABHZ010000008.1"/>
</dbReference>